<dbReference type="Gene3D" id="1.10.510.10">
    <property type="entry name" value="Transferase(Phosphotransferase) domain 1"/>
    <property type="match status" value="1"/>
</dbReference>
<evidence type="ECO:0000313" key="3">
    <source>
        <dbReference type="EMBL" id="ETO36401.1"/>
    </source>
</evidence>
<dbReference type="AlphaFoldDB" id="X6PDY6"/>
<dbReference type="EMBL" id="ASPP01000702">
    <property type="protein sequence ID" value="ETO36401.1"/>
    <property type="molecule type" value="Genomic_DNA"/>
</dbReference>
<evidence type="ECO:0000313" key="4">
    <source>
        <dbReference type="Proteomes" id="UP000023152"/>
    </source>
</evidence>
<dbReference type="PROSITE" id="PS00108">
    <property type="entry name" value="PROTEIN_KINASE_ST"/>
    <property type="match status" value="1"/>
</dbReference>
<accession>X6PDY6</accession>
<dbReference type="InterPro" id="IPR011009">
    <property type="entry name" value="Kinase-like_dom_sf"/>
</dbReference>
<keyword evidence="4" id="KW-1185">Reference proteome</keyword>
<dbReference type="Proteomes" id="UP000023152">
    <property type="component" value="Unassembled WGS sequence"/>
</dbReference>
<comment type="caution">
    <text evidence="3">The sequence shown here is derived from an EMBL/GenBank/DDBJ whole genome shotgun (WGS) entry which is preliminary data.</text>
</comment>
<proteinExistence type="predicted"/>
<name>X6PDY6_RETFI</name>
<dbReference type="GO" id="GO:0005634">
    <property type="term" value="C:nucleus"/>
    <property type="evidence" value="ECO:0007669"/>
    <property type="project" value="TreeGrafter"/>
</dbReference>
<dbReference type="GO" id="GO:0005524">
    <property type="term" value="F:ATP binding"/>
    <property type="evidence" value="ECO:0007669"/>
    <property type="project" value="InterPro"/>
</dbReference>
<dbReference type="GO" id="GO:0044773">
    <property type="term" value="P:mitotic DNA damage checkpoint signaling"/>
    <property type="evidence" value="ECO:0007669"/>
    <property type="project" value="TreeGrafter"/>
</dbReference>
<feature type="transmembrane region" description="Helical" evidence="1">
    <location>
        <begin position="170"/>
        <end position="190"/>
    </location>
</feature>
<dbReference type="OrthoDB" id="1405469at2759"/>
<dbReference type="PANTHER" id="PTHR44167">
    <property type="entry name" value="OVARIAN-SPECIFIC SERINE/THREONINE-PROTEIN KINASE LOK-RELATED"/>
    <property type="match status" value="1"/>
</dbReference>
<keyword evidence="1" id="KW-1133">Transmembrane helix</keyword>
<dbReference type="InterPro" id="IPR000719">
    <property type="entry name" value="Prot_kinase_dom"/>
</dbReference>
<evidence type="ECO:0000256" key="1">
    <source>
        <dbReference type="SAM" id="Phobius"/>
    </source>
</evidence>
<feature type="non-terminal residue" evidence="3">
    <location>
        <position position="1"/>
    </location>
</feature>
<keyword evidence="1" id="KW-0812">Transmembrane</keyword>
<dbReference type="InterPro" id="IPR008271">
    <property type="entry name" value="Ser/Thr_kinase_AS"/>
</dbReference>
<dbReference type="SMART" id="SM00220">
    <property type="entry name" value="S_TKc"/>
    <property type="match status" value="1"/>
</dbReference>
<sequence length="288" mass="33183">GSENVTTLYDVLESKRTLISILELAKADVYHFFVGREASRHGWSLEKPAVREAFARMVVTNAVQGLKQMHDKGYLHCDLKSLNVLLYIYKHHNAKKQGGVFMKAKLTDFGHSSKGMNRTAEATFGNGIFFFFLNYYIINIINILGMARVGTAGHVAPELFKEGTSCDYKIDIWSLGIVMFSMLVPGRLLFGEYTNLENLQKSYDALNKMNPWSNQQRPKWWTDFERLSPEARDLILWMTRFNSEERPTGEQIMRHPWFQISMGNLKQGQYRPKLKYVDMLCSSSIAQE</sequence>
<dbReference type="Pfam" id="PF00069">
    <property type="entry name" value="Pkinase"/>
    <property type="match status" value="1"/>
</dbReference>
<keyword evidence="1" id="KW-0472">Membrane</keyword>
<protein>
    <recommendedName>
        <fullName evidence="2">Protein kinase domain-containing protein</fullName>
    </recommendedName>
</protein>
<dbReference type="GO" id="GO:0004674">
    <property type="term" value="F:protein serine/threonine kinase activity"/>
    <property type="evidence" value="ECO:0007669"/>
    <property type="project" value="TreeGrafter"/>
</dbReference>
<evidence type="ECO:0000259" key="2">
    <source>
        <dbReference type="PROSITE" id="PS50011"/>
    </source>
</evidence>
<dbReference type="PROSITE" id="PS50011">
    <property type="entry name" value="PROTEIN_KINASE_DOM"/>
    <property type="match status" value="1"/>
</dbReference>
<organism evidence="3 4">
    <name type="scientific">Reticulomyxa filosa</name>
    <dbReference type="NCBI Taxonomy" id="46433"/>
    <lineage>
        <taxon>Eukaryota</taxon>
        <taxon>Sar</taxon>
        <taxon>Rhizaria</taxon>
        <taxon>Retaria</taxon>
        <taxon>Foraminifera</taxon>
        <taxon>Monothalamids</taxon>
        <taxon>Reticulomyxidae</taxon>
        <taxon>Reticulomyxa</taxon>
    </lineage>
</organism>
<dbReference type="SUPFAM" id="SSF56112">
    <property type="entry name" value="Protein kinase-like (PK-like)"/>
    <property type="match status" value="1"/>
</dbReference>
<feature type="domain" description="Protein kinase" evidence="2">
    <location>
        <begin position="1"/>
        <end position="258"/>
    </location>
</feature>
<feature type="transmembrane region" description="Helical" evidence="1">
    <location>
        <begin position="128"/>
        <end position="150"/>
    </location>
</feature>
<reference evidence="3 4" key="1">
    <citation type="journal article" date="2013" name="Curr. Biol.">
        <title>The Genome of the Foraminiferan Reticulomyxa filosa.</title>
        <authorList>
            <person name="Glockner G."/>
            <person name="Hulsmann N."/>
            <person name="Schleicher M."/>
            <person name="Noegel A.A."/>
            <person name="Eichinger L."/>
            <person name="Gallinger C."/>
            <person name="Pawlowski J."/>
            <person name="Sierra R."/>
            <person name="Euteneuer U."/>
            <person name="Pillet L."/>
            <person name="Moustafa A."/>
            <person name="Platzer M."/>
            <person name="Groth M."/>
            <person name="Szafranski K."/>
            <person name="Schliwa M."/>
        </authorList>
    </citation>
    <scope>NUCLEOTIDE SEQUENCE [LARGE SCALE GENOMIC DNA]</scope>
</reference>
<gene>
    <name evidence="3" type="ORF">RFI_00661</name>
</gene>
<dbReference type="PANTHER" id="PTHR44167:SF30">
    <property type="entry name" value="PHOSPHORYLASE KINASE"/>
    <property type="match status" value="1"/>
</dbReference>